<accession>A0A1I3PC00</accession>
<evidence type="ECO:0000259" key="1">
    <source>
        <dbReference type="Pfam" id="PF25583"/>
    </source>
</evidence>
<dbReference type="AlphaFoldDB" id="A0A1I3PC00"/>
<reference evidence="2 3" key="1">
    <citation type="submission" date="2016-10" db="EMBL/GenBank/DDBJ databases">
        <authorList>
            <person name="de Groot N.N."/>
        </authorList>
    </citation>
    <scope>NUCLEOTIDE SEQUENCE [LARGE SCALE GENOMIC DNA]</scope>
    <source>
        <strain evidence="2 3">DSM 44778</strain>
    </source>
</reference>
<keyword evidence="3" id="KW-1185">Reference proteome</keyword>
<evidence type="ECO:0000313" key="3">
    <source>
        <dbReference type="Proteomes" id="UP000199545"/>
    </source>
</evidence>
<gene>
    <name evidence="2" type="ORF">SAMN05421852_105170</name>
</gene>
<dbReference type="STRING" id="46223.SAMN05421852_105170"/>
<sequence>MRILDAGQPDPTGWIPATLRFDTEQEAAETILGFHNQIRILSPTSLREKIKKMAQAVLDLYGKECEKVDERE</sequence>
<name>A0A1I3PC00_9BACL</name>
<dbReference type="Proteomes" id="UP000199545">
    <property type="component" value="Unassembled WGS sequence"/>
</dbReference>
<feature type="domain" description="WCX" evidence="1">
    <location>
        <begin position="9"/>
        <end position="58"/>
    </location>
</feature>
<dbReference type="InterPro" id="IPR057727">
    <property type="entry name" value="WCX_dom"/>
</dbReference>
<dbReference type="EMBL" id="FORR01000005">
    <property type="protein sequence ID" value="SFJ18939.1"/>
    <property type="molecule type" value="Genomic_DNA"/>
</dbReference>
<dbReference type="Pfam" id="PF25583">
    <property type="entry name" value="WCX"/>
    <property type="match status" value="1"/>
</dbReference>
<protein>
    <submittedName>
        <fullName evidence="2">WYL domain-containing protein</fullName>
    </submittedName>
</protein>
<organism evidence="2 3">
    <name type="scientific">Thermoflavimicrobium dichotomicum</name>
    <dbReference type="NCBI Taxonomy" id="46223"/>
    <lineage>
        <taxon>Bacteria</taxon>
        <taxon>Bacillati</taxon>
        <taxon>Bacillota</taxon>
        <taxon>Bacilli</taxon>
        <taxon>Bacillales</taxon>
        <taxon>Thermoactinomycetaceae</taxon>
        <taxon>Thermoflavimicrobium</taxon>
    </lineage>
</organism>
<proteinExistence type="predicted"/>
<evidence type="ECO:0000313" key="2">
    <source>
        <dbReference type="EMBL" id="SFJ18939.1"/>
    </source>
</evidence>